<evidence type="ECO:0000256" key="1">
    <source>
        <dbReference type="ARBA" id="ARBA00004613"/>
    </source>
</evidence>
<keyword evidence="3" id="KW-0106">Calcium</keyword>
<feature type="domain" description="Haemolysin-type calcium binding-related" evidence="4">
    <location>
        <begin position="651"/>
        <end position="694"/>
    </location>
</feature>
<comment type="caution">
    <text evidence="5">The sequence shown here is derived from an EMBL/GenBank/DDBJ whole genome shotgun (WGS) entry which is preliminary data.</text>
</comment>
<feature type="domain" description="Haemolysin-type calcium binding-related" evidence="4">
    <location>
        <begin position="1047"/>
        <end position="1090"/>
    </location>
</feature>
<proteinExistence type="predicted"/>
<evidence type="ECO:0000256" key="3">
    <source>
        <dbReference type="ARBA" id="ARBA00022837"/>
    </source>
</evidence>
<dbReference type="InterPro" id="IPR011049">
    <property type="entry name" value="Serralysin-like_metalloprot_C"/>
</dbReference>
<feature type="domain" description="Haemolysin-type calcium binding-related" evidence="4">
    <location>
        <begin position="783"/>
        <end position="826"/>
    </location>
</feature>
<dbReference type="PRINTS" id="PR00313">
    <property type="entry name" value="CABNDNGRPT"/>
</dbReference>
<reference evidence="5 6" key="1">
    <citation type="submission" date="2020-04" db="EMBL/GenBank/DDBJ databases">
        <title>Paraburkholderia sp. RP-4-7 isolated from soil.</title>
        <authorList>
            <person name="Dahal R.H."/>
        </authorList>
    </citation>
    <scope>NUCLEOTIDE SEQUENCE [LARGE SCALE GENOMIC DNA]</scope>
    <source>
        <strain evidence="5 6">RP-4-7</strain>
    </source>
</reference>
<evidence type="ECO:0000259" key="4">
    <source>
        <dbReference type="Pfam" id="PF06594"/>
    </source>
</evidence>
<dbReference type="PANTHER" id="PTHR38340:SF1">
    <property type="entry name" value="S-LAYER PROTEIN"/>
    <property type="match status" value="1"/>
</dbReference>
<organism evidence="5 6">
    <name type="scientific">Paraburkholderia polaris</name>
    <dbReference type="NCBI Taxonomy" id="2728848"/>
    <lineage>
        <taxon>Bacteria</taxon>
        <taxon>Pseudomonadati</taxon>
        <taxon>Pseudomonadota</taxon>
        <taxon>Betaproteobacteria</taxon>
        <taxon>Burkholderiales</taxon>
        <taxon>Burkholderiaceae</taxon>
        <taxon>Paraburkholderia</taxon>
    </lineage>
</organism>
<comment type="subcellular location">
    <subcellularLocation>
        <location evidence="1">Secreted</location>
    </subcellularLocation>
</comment>
<evidence type="ECO:0000313" key="6">
    <source>
        <dbReference type="Proteomes" id="UP000544134"/>
    </source>
</evidence>
<dbReference type="Pfam" id="PF06594">
    <property type="entry name" value="HCBP_related"/>
    <property type="match status" value="5"/>
</dbReference>
<dbReference type="PANTHER" id="PTHR38340">
    <property type="entry name" value="S-LAYER PROTEIN"/>
    <property type="match status" value="1"/>
</dbReference>
<dbReference type="GO" id="GO:0005576">
    <property type="term" value="C:extracellular region"/>
    <property type="evidence" value="ECO:0007669"/>
    <property type="project" value="UniProtKB-SubCell"/>
</dbReference>
<dbReference type="RefSeq" id="WP_169490482.1">
    <property type="nucleotide sequence ID" value="NZ_JABBGJ010000058.1"/>
</dbReference>
<protein>
    <recommendedName>
        <fullName evidence="4">Haemolysin-type calcium binding-related domain-containing protein</fullName>
    </recommendedName>
</protein>
<dbReference type="InterPro" id="IPR001343">
    <property type="entry name" value="Hemolysn_Ca-bd"/>
</dbReference>
<dbReference type="Pfam" id="PF00353">
    <property type="entry name" value="HemolysinCabind"/>
    <property type="match status" value="5"/>
</dbReference>
<dbReference type="InterPro" id="IPR010566">
    <property type="entry name" value="Haemolys_ca-bd"/>
</dbReference>
<evidence type="ECO:0000256" key="2">
    <source>
        <dbReference type="ARBA" id="ARBA00022525"/>
    </source>
</evidence>
<keyword evidence="6" id="KW-1185">Reference proteome</keyword>
<gene>
    <name evidence="5" type="ORF">HHL24_38190</name>
</gene>
<dbReference type="Gene3D" id="2.150.10.10">
    <property type="entry name" value="Serralysin-like metalloprotease, C-terminal"/>
    <property type="match status" value="5"/>
</dbReference>
<dbReference type="GO" id="GO:0005509">
    <property type="term" value="F:calcium ion binding"/>
    <property type="evidence" value="ECO:0007669"/>
    <property type="project" value="InterPro"/>
</dbReference>
<dbReference type="PROSITE" id="PS00330">
    <property type="entry name" value="HEMOLYSIN_CALCIUM"/>
    <property type="match status" value="9"/>
</dbReference>
<dbReference type="SUPFAM" id="SSF51120">
    <property type="entry name" value="beta-Roll"/>
    <property type="match status" value="5"/>
</dbReference>
<dbReference type="InterPro" id="IPR018511">
    <property type="entry name" value="Hemolysin-typ_Ca-bd_CS"/>
</dbReference>
<feature type="domain" description="Haemolysin-type calcium binding-related" evidence="4">
    <location>
        <begin position="915"/>
        <end position="958"/>
    </location>
</feature>
<sequence length="1294" mass="136865">MLNVAGLSIVSGAAVPGLAGVGAALLVAGVGLSIASMLAGNETTSVINDMLDAAAALQSALGNAISDAVGDIGAMLNSVATGVGDFADAFSNWLKGKYDDVLKFAKEYFFGANLVDPLILDIDGDGIHTTNPDTSTAYFDFDASGSRTHTGWISAGDGFLVLDRNHNGTIDSGAELFSNFTPLANGTLAANGFDALREFDLNKDGIIDRNDAIWSSLRIWRDANGDGASQSGELLSLDELGIVSINLSKDATIRTLENGNMVRGTGSFVQIVDGVPVERDMQEIWFGQDTLHQKFDTTIPLRDDVIAMPYVQGAGNVRDLWQAASLDTPEGAALRTLLDRITHAKTAVEQQALIEPLLKAWAATSGMTTSQSLEQAGKRAITGLATDADWLGRLMVLEKMSGTMLGANAQGTVSLSGTRGEYVSNAWSTLVESVYKAIAMQTVWKPYLDAIAYDVNDAGQVHVDFSGMMSKLKAAESVVGAADVAFVLAGLTKAFGVNWLQQGFDIGAELRSYVEAHQSDALREALGRLGISFGSGALNAATGGPMSGSILIGFTGKDVLNGGSGDDILLGGDGNDTLYGGAGDDVLDGGAGDDLLVGGTGSDTYLFGRHSGNDTIEEAYDLYGNDTDAVVFDADIRPQDVTVRRDGQGADLLVTLSGSNNVLRIKMQFYQSGLVFPYGVEQFKFADGTIWTKQDVALMALQGTPGNDVLVGYNGDDVLDGGAGNDLLIGGTGSDTYLFGRSSGSDTIEEAYDASGKDTDIVLFDADVRPEDVTVRRDGQSSDLLLTIAGSNNVLRVKMQFYQSGSDFPYGIEQFKFTNGTIWTKQDVALMALQGTPGNDVLVGYNGDDIFDGGAGNDLLIGGIGSDTYLFGRNSGNDTIEEAYDPSGKDTDVVLFDADIRPEDVRVRRDGQSADLLIAIAGSNNVLRVKMQFFQSGSDFPYGIEQFKFANGTIWTKQDVALMALQGTPGNDVLVGYNGDDVLDGGAGNDLLIGGTGSDTYLFGHLSGNDTIEEAYDPSGKDTDVVLFDADIRPEDVTVRRDGQSADLLLTIAGSNNVLRVKMQFFQSGSDFPYGIEQFKFANGTIWDKQTVALMALQGTPGNDVLVGYNGDDILDGGAGNDLLIGGTGSDTYLFGRHSGNDTIEEAYDPNCKDTDVVLFDADVKPADVTVRRDSNSTDLLVTLSGSDNVLRIKMQFYESGSTLPYGVEQFRFADGTTWDKATINAKALATQPKLMSATRTFAPDTANASAYIESKLDLLIQTMASIAPPAMADSAWQQGASQALTPPIAANCF</sequence>
<keyword evidence="2" id="KW-0964">Secreted</keyword>
<name>A0A848IR25_9BURK</name>
<dbReference type="InterPro" id="IPR050557">
    <property type="entry name" value="RTX_toxin/Mannuronan_C5-epim"/>
</dbReference>
<evidence type="ECO:0000313" key="5">
    <source>
        <dbReference type="EMBL" id="NMM03690.1"/>
    </source>
</evidence>
<dbReference type="Proteomes" id="UP000544134">
    <property type="component" value="Unassembled WGS sequence"/>
</dbReference>
<accession>A0A848IR25</accession>
<dbReference type="EMBL" id="JABBGJ010000058">
    <property type="protein sequence ID" value="NMM03690.1"/>
    <property type="molecule type" value="Genomic_DNA"/>
</dbReference>
<feature type="domain" description="Haemolysin-type calcium binding-related" evidence="4">
    <location>
        <begin position="1179"/>
        <end position="1223"/>
    </location>
</feature>